<gene>
    <name evidence="2" type="ORF">IAA31_03545</name>
</gene>
<keyword evidence="1" id="KW-1133">Transmembrane helix</keyword>
<accession>A0A9E2KNC3</accession>
<reference evidence="2" key="2">
    <citation type="submission" date="2021-04" db="EMBL/GenBank/DDBJ databases">
        <authorList>
            <person name="Gilroy R."/>
        </authorList>
    </citation>
    <scope>NUCLEOTIDE SEQUENCE</scope>
    <source>
        <strain evidence="2">687</strain>
    </source>
</reference>
<feature type="transmembrane region" description="Helical" evidence="1">
    <location>
        <begin position="160"/>
        <end position="182"/>
    </location>
</feature>
<sequence length="193" mass="21706">MLSRIKAVIGVISALCLVLWPFIIAYGLYVDKLGLTLGVLAAISLLRVFTLPHNKGSLRPLLIISALIALGLCVLSLVLRGSNLFMYYPVAVNVLFLGVFALSLLQGPPIIERLARLTEPDLPPYAIKYVRKVTIAWCVFFILNGTLAWLTVWWGNLKWWTLYNGGIAYLLMGVMFAGEYLLRLKMRRHYEHA</sequence>
<dbReference type="AlphaFoldDB" id="A0A9E2KNC3"/>
<dbReference type="Proteomes" id="UP000824150">
    <property type="component" value="Unassembled WGS sequence"/>
</dbReference>
<feature type="transmembrane region" description="Helical" evidence="1">
    <location>
        <begin position="134"/>
        <end position="154"/>
    </location>
</feature>
<reference evidence="2" key="1">
    <citation type="journal article" date="2021" name="PeerJ">
        <title>Extensive microbial diversity within the chicken gut microbiome revealed by metagenomics and culture.</title>
        <authorList>
            <person name="Gilroy R."/>
            <person name="Ravi A."/>
            <person name="Getino M."/>
            <person name="Pursley I."/>
            <person name="Horton D.L."/>
            <person name="Alikhan N.F."/>
            <person name="Baker D."/>
            <person name="Gharbi K."/>
            <person name="Hall N."/>
            <person name="Watson M."/>
            <person name="Adriaenssens E.M."/>
            <person name="Foster-Nyarko E."/>
            <person name="Jarju S."/>
            <person name="Secka A."/>
            <person name="Antonio M."/>
            <person name="Oren A."/>
            <person name="Chaudhuri R.R."/>
            <person name="La Ragione R."/>
            <person name="Hildebrand F."/>
            <person name="Pallen M.J."/>
        </authorList>
    </citation>
    <scope>NUCLEOTIDE SEQUENCE</scope>
    <source>
        <strain evidence="2">687</strain>
    </source>
</reference>
<feature type="transmembrane region" description="Helical" evidence="1">
    <location>
        <begin position="61"/>
        <end position="79"/>
    </location>
</feature>
<proteinExistence type="predicted"/>
<evidence type="ECO:0008006" key="4">
    <source>
        <dbReference type="Google" id="ProtNLM"/>
    </source>
</evidence>
<organism evidence="2 3">
    <name type="scientific">Candidatus Anaerobiospirillum merdipullorum</name>
    <dbReference type="NCBI Taxonomy" id="2838450"/>
    <lineage>
        <taxon>Bacteria</taxon>
        <taxon>Pseudomonadati</taxon>
        <taxon>Pseudomonadota</taxon>
        <taxon>Gammaproteobacteria</taxon>
        <taxon>Aeromonadales</taxon>
        <taxon>Succinivibrionaceae</taxon>
        <taxon>Anaerobiospirillum</taxon>
    </lineage>
</organism>
<feature type="transmembrane region" description="Helical" evidence="1">
    <location>
        <begin position="85"/>
        <end position="105"/>
    </location>
</feature>
<protein>
    <recommendedName>
        <fullName evidence="4">DNA gyrase subunit B</fullName>
    </recommendedName>
</protein>
<keyword evidence="1" id="KW-0472">Membrane</keyword>
<evidence type="ECO:0000313" key="3">
    <source>
        <dbReference type="Proteomes" id="UP000824150"/>
    </source>
</evidence>
<comment type="caution">
    <text evidence="2">The sequence shown here is derived from an EMBL/GenBank/DDBJ whole genome shotgun (WGS) entry which is preliminary data.</text>
</comment>
<keyword evidence="1" id="KW-0812">Transmembrane</keyword>
<evidence type="ECO:0000313" key="2">
    <source>
        <dbReference type="EMBL" id="MBU3826545.1"/>
    </source>
</evidence>
<feature type="transmembrane region" description="Helical" evidence="1">
    <location>
        <begin position="7"/>
        <end position="27"/>
    </location>
</feature>
<evidence type="ECO:0000256" key="1">
    <source>
        <dbReference type="SAM" id="Phobius"/>
    </source>
</evidence>
<dbReference type="EMBL" id="JAHLFG010000037">
    <property type="protein sequence ID" value="MBU3826545.1"/>
    <property type="molecule type" value="Genomic_DNA"/>
</dbReference>
<name>A0A9E2KNC3_9GAMM</name>
<feature type="transmembrane region" description="Helical" evidence="1">
    <location>
        <begin position="33"/>
        <end position="49"/>
    </location>
</feature>